<dbReference type="CDD" id="cd00091">
    <property type="entry name" value="NUC"/>
    <property type="match status" value="1"/>
</dbReference>
<dbReference type="GO" id="GO:0003676">
    <property type="term" value="F:nucleic acid binding"/>
    <property type="evidence" value="ECO:0007669"/>
    <property type="project" value="InterPro"/>
</dbReference>
<comment type="cofactor">
    <cofactor evidence="1 10">
        <name>Mg(2+)</name>
        <dbReference type="ChEBI" id="CHEBI:18420"/>
    </cofactor>
</comment>
<keyword evidence="5 10" id="KW-0255">Endonuclease</keyword>
<dbReference type="Gene3D" id="3.40.570.10">
    <property type="entry name" value="Extracellular Endonuclease, subunit A"/>
    <property type="match status" value="1"/>
</dbReference>
<accession>A0A4S4NN43</accession>
<reference evidence="13 14" key="1">
    <citation type="submission" date="2019-04" db="EMBL/GenBank/DDBJ databases">
        <title>Lewinella litorea sp. nov., isolated from a marine sand.</title>
        <authorList>
            <person name="Yoon J.-H."/>
        </authorList>
    </citation>
    <scope>NUCLEOTIDE SEQUENCE [LARGE SCALE GENOMIC DNA]</scope>
    <source>
        <strain evidence="13 14">HSMS-39</strain>
    </source>
</reference>
<dbReference type="PANTHER" id="PTHR13966:SF5">
    <property type="entry name" value="ENDONUCLEASE G, MITOCHONDRIAL"/>
    <property type="match status" value="1"/>
</dbReference>
<dbReference type="InterPro" id="IPR044925">
    <property type="entry name" value="His-Me_finger_sf"/>
</dbReference>
<dbReference type="InterPro" id="IPR044929">
    <property type="entry name" value="DNA/RNA_non-sp_Endonuclease_sf"/>
</dbReference>
<keyword evidence="6 10" id="KW-0378">Hydrolase</keyword>
<dbReference type="EC" id="3.1.30.-" evidence="10"/>
<feature type="binding site" evidence="9">
    <location>
        <position position="164"/>
    </location>
    <ligand>
        <name>Mg(2+)</name>
        <dbReference type="ChEBI" id="CHEBI:18420"/>
        <note>catalytic</note>
    </ligand>
</feature>
<protein>
    <recommendedName>
        <fullName evidence="10">Endonuclease</fullName>
        <ecNumber evidence="10">3.1.30.-</ecNumber>
    </recommendedName>
</protein>
<sequence length="299" mass="34258">MAKLRRNHARRGAAASGSTILKLTLFALILFGLVWAFQHWNRARTPVQYGPDYAAEGWFLPGGTSGEVVAHNGFTLSYREDWEQAEWVAYLLTRDQLQKEWSDRRDNFRDDPRVSTGSATDFDYRGSGYDRGHLAPFADFAWDEALADETFYFSNISPQDPAFNQGIWRELEELVRDWARRDGRLYVVTGPVTSEPPLAYIGRDNKVAIPRAYYKVVLDLDEPQQKGIGFVIPNAVSTQPLADYAMSIDEVEARTGIDFFPELMPPDLEAAIESSSQARDWYYDQKKFDRRIGQWNHVK</sequence>
<dbReference type="SUPFAM" id="SSF54060">
    <property type="entry name" value="His-Me finger endonucleases"/>
    <property type="match status" value="1"/>
</dbReference>
<dbReference type="GO" id="GO:0046872">
    <property type="term" value="F:metal ion binding"/>
    <property type="evidence" value="ECO:0007669"/>
    <property type="project" value="UniProtKB-KW"/>
</dbReference>
<dbReference type="InterPro" id="IPR001604">
    <property type="entry name" value="Endo_G_ENPP1-like_dom"/>
</dbReference>
<evidence type="ECO:0000256" key="10">
    <source>
        <dbReference type="RuleBase" id="RU366055"/>
    </source>
</evidence>
<evidence type="ECO:0000256" key="2">
    <source>
        <dbReference type="ARBA" id="ARBA00010052"/>
    </source>
</evidence>
<dbReference type="Proteomes" id="UP000308528">
    <property type="component" value="Unassembled WGS sequence"/>
</dbReference>
<dbReference type="InterPro" id="IPR020821">
    <property type="entry name" value="ENPP1-3/EXOG-like_nuc-like"/>
</dbReference>
<evidence type="ECO:0000256" key="4">
    <source>
        <dbReference type="ARBA" id="ARBA00022723"/>
    </source>
</evidence>
<dbReference type="RefSeq" id="WP_136457676.1">
    <property type="nucleotide sequence ID" value="NZ_SRSF01000002.1"/>
</dbReference>
<dbReference type="InterPro" id="IPR040255">
    <property type="entry name" value="Non-specific_endonuclease"/>
</dbReference>
<dbReference type="AlphaFoldDB" id="A0A4S4NN43"/>
<keyword evidence="7" id="KW-0460">Magnesium</keyword>
<dbReference type="InterPro" id="IPR018524">
    <property type="entry name" value="DNA/RNA_endonuclease_AS"/>
</dbReference>
<evidence type="ECO:0000259" key="12">
    <source>
        <dbReference type="SMART" id="SM00892"/>
    </source>
</evidence>
<evidence type="ECO:0000313" key="14">
    <source>
        <dbReference type="Proteomes" id="UP000308528"/>
    </source>
</evidence>
<evidence type="ECO:0000259" key="11">
    <source>
        <dbReference type="SMART" id="SM00477"/>
    </source>
</evidence>
<dbReference type="GO" id="GO:0016787">
    <property type="term" value="F:hydrolase activity"/>
    <property type="evidence" value="ECO:0007669"/>
    <property type="project" value="UniProtKB-KW"/>
</dbReference>
<evidence type="ECO:0000256" key="8">
    <source>
        <dbReference type="PIRSR" id="PIRSR640255-1"/>
    </source>
</evidence>
<dbReference type="GO" id="GO:0004519">
    <property type="term" value="F:endonuclease activity"/>
    <property type="evidence" value="ECO:0007669"/>
    <property type="project" value="UniProtKB-UniRule"/>
</dbReference>
<dbReference type="PROSITE" id="PS01070">
    <property type="entry name" value="NUCLEASE_NON_SPEC"/>
    <property type="match status" value="1"/>
</dbReference>
<feature type="active site" description="Proton acceptor" evidence="8">
    <location>
        <position position="133"/>
    </location>
</feature>
<dbReference type="SMART" id="SM00477">
    <property type="entry name" value="NUC"/>
    <property type="match status" value="1"/>
</dbReference>
<dbReference type="SMART" id="SM00892">
    <property type="entry name" value="Endonuclease_NS"/>
    <property type="match status" value="1"/>
</dbReference>
<dbReference type="OrthoDB" id="9811262at2"/>
<evidence type="ECO:0000256" key="1">
    <source>
        <dbReference type="ARBA" id="ARBA00001946"/>
    </source>
</evidence>
<comment type="similarity">
    <text evidence="2 10">Belongs to the DNA/RNA non-specific endonuclease family.</text>
</comment>
<feature type="domain" description="DNA/RNA non-specific endonuclease/pyrophosphatase/phosphodiesterase" evidence="12">
    <location>
        <begin position="70"/>
        <end position="266"/>
    </location>
</feature>
<keyword evidence="14" id="KW-1185">Reference proteome</keyword>
<dbReference type="EMBL" id="SRSF01000002">
    <property type="protein sequence ID" value="THH40425.1"/>
    <property type="molecule type" value="Genomic_DNA"/>
</dbReference>
<evidence type="ECO:0000256" key="7">
    <source>
        <dbReference type="ARBA" id="ARBA00022842"/>
    </source>
</evidence>
<comment type="caution">
    <text evidence="13">The sequence shown here is derived from an EMBL/GenBank/DDBJ whole genome shotgun (WGS) entry which is preliminary data.</text>
</comment>
<evidence type="ECO:0000313" key="13">
    <source>
        <dbReference type="EMBL" id="THH40425.1"/>
    </source>
</evidence>
<organism evidence="13 14">
    <name type="scientific">Neolewinella litorea</name>
    <dbReference type="NCBI Taxonomy" id="2562452"/>
    <lineage>
        <taxon>Bacteria</taxon>
        <taxon>Pseudomonadati</taxon>
        <taxon>Bacteroidota</taxon>
        <taxon>Saprospiria</taxon>
        <taxon>Saprospirales</taxon>
        <taxon>Lewinellaceae</taxon>
        <taxon>Neolewinella</taxon>
    </lineage>
</organism>
<dbReference type="PANTHER" id="PTHR13966">
    <property type="entry name" value="ENDONUCLEASE RELATED"/>
    <property type="match status" value="1"/>
</dbReference>
<gene>
    <name evidence="13" type="ORF">E4021_06730</name>
</gene>
<keyword evidence="3 10" id="KW-0540">Nuclease</keyword>
<dbReference type="Pfam" id="PF01223">
    <property type="entry name" value="Endonuclease_NS"/>
    <property type="match status" value="1"/>
</dbReference>
<feature type="domain" description="ENPP1-3/EXOG-like endonuclease/phosphodiesterase" evidence="11">
    <location>
        <begin position="71"/>
        <end position="266"/>
    </location>
</feature>
<evidence type="ECO:0000256" key="3">
    <source>
        <dbReference type="ARBA" id="ARBA00022722"/>
    </source>
</evidence>
<proteinExistence type="inferred from homology"/>
<evidence type="ECO:0000256" key="9">
    <source>
        <dbReference type="PIRSR" id="PIRSR640255-2"/>
    </source>
</evidence>
<name>A0A4S4NN43_9BACT</name>
<evidence type="ECO:0000256" key="5">
    <source>
        <dbReference type="ARBA" id="ARBA00022759"/>
    </source>
</evidence>
<evidence type="ECO:0000256" key="6">
    <source>
        <dbReference type="ARBA" id="ARBA00022801"/>
    </source>
</evidence>
<keyword evidence="4 9" id="KW-0479">Metal-binding</keyword>